<feature type="region of interest" description="Disordered" evidence="1">
    <location>
        <begin position="126"/>
        <end position="148"/>
    </location>
</feature>
<evidence type="ECO:0000256" key="1">
    <source>
        <dbReference type="SAM" id="MobiDB-lite"/>
    </source>
</evidence>
<keyword evidence="3" id="KW-0255">Endonuclease</keyword>
<reference evidence="3" key="1">
    <citation type="submission" date="2022-03" db="EMBL/GenBank/DDBJ databases">
        <title>Brevibacterium spongiae sp. nov., isolated from marine sponge.</title>
        <authorList>
            <person name="Li Z."/>
            <person name="Zhang M."/>
        </authorList>
    </citation>
    <scope>NUCLEOTIDE SEQUENCE</scope>
    <source>
        <strain evidence="3">WHS-Z9</strain>
    </source>
</reference>
<feature type="region of interest" description="Disordered" evidence="1">
    <location>
        <begin position="480"/>
        <end position="499"/>
    </location>
</feature>
<evidence type="ECO:0000313" key="3">
    <source>
        <dbReference type="EMBL" id="UVI34668.1"/>
    </source>
</evidence>
<accession>A0ABY5SN99</accession>
<evidence type="ECO:0000259" key="2">
    <source>
        <dbReference type="SMART" id="SM00507"/>
    </source>
</evidence>
<feature type="compositionally biased region" description="Acidic residues" evidence="1">
    <location>
        <begin position="855"/>
        <end position="867"/>
    </location>
</feature>
<dbReference type="Gene3D" id="1.10.30.50">
    <property type="match status" value="1"/>
</dbReference>
<feature type="region of interest" description="Disordered" evidence="1">
    <location>
        <begin position="847"/>
        <end position="928"/>
    </location>
</feature>
<feature type="compositionally biased region" description="Basic and acidic residues" evidence="1">
    <location>
        <begin position="906"/>
        <end position="919"/>
    </location>
</feature>
<feature type="region of interest" description="Disordered" evidence="1">
    <location>
        <begin position="640"/>
        <end position="678"/>
    </location>
</feature>
<evidence type="ECO:0000313" key="4">
    <source>
        <dbReference type="Proteomes" id="UP001064879"/>
    </source>
</evidence>
<keyword evidence="4" id="KW-1185">Reference proteome</keyword>
<dbReference type="EMBL" id="CP093443">
    <property type="protein sequence ID" value="UVI34668.1"/>
    <property type="molecule type" value="Genomic_DNA"/>
</dbReference>
<feature type="region of interest" description="Disordered" evidence="1">
    <location>
        <begin position="17"/>
        <end position="41"/>
    </location>
</feature>
<protein>
    <submittedName>
        <fullName evidence="3">HNH endonuclease</fullName>
    </submittedName>
</protein>
<sequence length="928" mass="100574">MKQTTILTIDFHSDVERGQDPMKTIGDNDSPTSNLPAAPPADADCATLSQHRRAHGRRLEDAEDSELVDLFRVYADSSIAQINSLVATSTVVVQDVAYALGLTGTHLDDVYEFAPFTETVARHRAPEAGESEAVSEPCDDSAVASTSDRFPPESIAALTDAEATAWAEAITQVESETGTTFAKGRGRKKNRAAGRLLRRASKLAEEILANPAPLPDFPGYDPTQTFFTWLRGNLEPTDAGVYSSLLGATTSNALRHMTSSMTLTHGLPKFLRRCLDGDFTIEHVDSATRACRDLHFEHLPTIDEFLSKRRADITIETFKRSLTLKIAATQPPEDTLKNVALRRRVDLTTGDDGTAYLTLTGPAPELQACYRRLDAFTRAVYKSNTSAFSNQLKAGDCFDEDRSISALMFDILTRTRPQMKLRIISTNNADGTSTNTDFPLDGLFAGPDGVPMHEGESLLDYIERVFDDLDENGYTEAAQEECAPQEKCAQSSAPSTTPADRAFESQILEAILSSRTTTDTAAGNPANSSTEVLTGTNAVDSTSTTAAGTRNSMNRTGINDALATLIGSRASGARPTEGANSAAVGAADSFGTPIRDEGGCRISFEFLLDMPTSEYWLSNQASTFITVPLLTLLSQIQQDTDGEGFDQQSSESGETDERPTTPPCADPAEPSPATEQLTSEEVCDLAGMLPGGSPIPADMARRVAGYSTTWTRLLTDPATGTPIDAKAQTYAIPNNVRKTLVAQYVTCTFPGCTLPAETSEVDHIDPFDHVDPSRGGLTRFGNLHCLCKLHHSLKTAKKFDVRMTEPGHLEYVFRRGVTVEVVTPDNPLNVEHARLFLERFGSALPRADRRIDPEPAMDEAAPTDEETPAPRRRRRGRDCPEPAAADGQPGWREAAADPFAGSPGTSDERTDSGELRDWFWDSGEPPPF</sequence>
<dbReference type="CDD" id="cd00085">
    <property type="entry name" value="HNHc"/>
    <property type="match status" value="1"/>
</dbReference>
<dbReference type="Proteomes" id="UP001064879">
    <property type="component" value="Chromosome"/>
</dbReference>
<dbReference type="SMART" id="SM00507">
    <property type="entry name" value="HNHc"/>
    <property type="match status" value="1"/>
</dbReference>
<dbReference type="RefSeq" id="WP_265417348.1">
    <property type="nucleotide sequence ID" value="NZ_CP093443.1"/>
</dbReference>
<feature type="domain" description="HNH nuclease" evidence="2">
    <location>
        <begin position="735"/>
        <end position="792"/>
    </location>
</feature>
<proteinExistence type="predicted"/>
<feature type="compositionally biased region" description="Polar residues" evidence="1">
    <location>
        <begin position="488"/>
        <end position="498"/>
    </location>
</feature>
<organism evidence="3 4">
    <name type="scientific">Brevibacterium spongiae</name>
    <dbReference type="NCBI Taxonomy" id="2909672"/>
    <lineage>
        <taxon>Bacteria</taxon>
        <taxon>Bacillati</taxon>
        <taxon>Actinomycetota</taxon>
        <taxon>Actinomycetes</taxon>
        <taxon>Micrococcales</taxon>
        <taxon>Brevibacteriaceae</taxon>
        <taxon>Brevibacterium</taxon>
    </lineage>
</organism>
<keyword evidence="3" id="KW-0540">Nuclease</keyword>
<gene>
    <name evidence="3" type="ORF">L1F31_11045</name>
</gene>
<keyword evidence="3" id="KW-0378">Hydrolase</keyword>
<dbReference type="GO" id="GO:0004519">
    <property type="term" value="F:endonuclease activity"/>
    <property type="evidence" value="ECO:0007669"/>
    <property type="project" value="UniProtKB-KW"/>
</dbReference>
<name>A0ABY5SN99_9MICO</name>
<dbReference type="InterPro" id="IPR003615">
    <property type="entry name" value="HNH_nuc"/>
</dbReference>